<dbReference type="Proteomes" id="UP000252586">
    <property type="component" value="Unassembled WGS sequence"/>
</dbReference>
<evidence type="ECO:0000259" key="2">
    <source>
        <dbReference type="Pfam" id="PF13203"/>
    </source>
</evidence>
<dbReference type="InterPro" id="IPR025154">
    <property type="entry name" value="Put_metallopeptidase_dom"/>
</dbReference>
<keyword evidence="4" id="KW-1185">Reference proteome</keyword>
<gene>
    <name evidence="3" type="ORF">DFR74_101490</name>
</gene>
<evidence type="ECO:0000313" key="4">
    <source>
        <dbReference type="Proteomes" id="UP000252586"/>
    </source>
</evidence>
<evidence type="ECO:0000313" key="3">
    <source>
        <dbReference type="EMBL" id="RBO96475.1"/>
    </source>
</evidence>
<sequence>MAGSRRKRKESVDPWRKAVEDGWQIARGHRALGYLAGHFYALDEHTPREVWAQISGGAVGFHPKRRATAAEWAWAFAHCLLHAGFGHLDPRIADRRNLGPEPDGSARRRDLWEPHPAYRAACCAVVDQYLATMKIGARPLDFPAAPPISDEHATALRWGDTAVPAAYERPETPDFFISGAGAAARADHQGAFATGLAAAARDALALAGGVHTVDGLRNKQPWDLALGWFVSSYPLLGALAAGMTVVADADLARGWDISIAAVNAEAAEIYVNPLAGLTTDEWRFVLAHEMLHAALRHGERAGWRDHYLFNVACDYVVNGWLVEMAVGEMPEGLLYDPELKGCSAEEIYDRLATDLRRQRKLRTLRGRGLGDVLGEPPAHPGSAGRYVDLDEYYRNALVTGLAYHLNSGRGDVPAGLEQAIRALDQPPLPWDAQLARWFDEYVPAVERRRSYARASRRQASTPDIPRPAWVRPEDQVRMPTFGVVLDTSGSMDVKLLGKGLGAIASYALARDVSRARVVYCDAAAHDAGYLPVEEIARGVRVRGRGGTVLQPGIRLLERADDFPPDGPILVITDGACDVLRIRREHAFLIPAGATLPFRPRGPVFRMR</sequence>
<name>A0A366E2Y8_9NOCA</name>
<dbReference type="EMBL" id="QNRE01000001">
    <property type="protein sequence ID" value="RBO96475.1"/>
    <property type="molecule type" value="Genomic_DNA"/>
</dbReference>
<reference evidence="3 4" key="1">
    <citation type="submission" date="2018-06" db="EMBL/GenBank/DDBJ databases">
        <title>Genomic Encyclopedia of Type Strains, Phase IV (KMG-IV): sequencing the most valuable type-strain genomes for metagenomic binning, comparative biology and taxonomic classification.</title>
        <authorList>
            <person name="Goeker M."/>
        </authorList>
    </citation>
    <scope>NUCLEOTIDE SEQUENCE [LARGE SCALE GENOMIC DNA]</scope>
    <source>
        <strain evidence="3 4">DSM 44599</strain>
    </source>
</reference>
<dbReference type="AlphaFoldDB" id="A0A366E2Y8"/>
<dbReference type="Pfam" id="PF09967">
    <property type="entry name" value="DUF2201"/>
    <property type="match status" value="1"/>
</dbReference>
<dbReference type="STRING" id="1210090.GCA_001613185_01205"/>
<evidence type="ECO:0000259" key="1">
    <source>
        <dbReference type="Pfam" id="PF09967"/>
    </source>
</evidence>
<accession>A0A366E2Y8</accession>
<proteinExistence type="predicted"/>
<organism evidence="3 4">
    <name type="scientific">Nocardia puris</name>
    <dbReference type="NCBI Taxonomy" id="208602"/>
    <lineage>
        <taxon>Bacteria</taxon>
        <taxon>Bacillati</taxon>
        <taxon>Actinomycetota</taxon>
        <taxon>Actinomycetes</taxon>
        <taxon>Mycobacteriales</taxon>
        <taxon>Nocardiaceae</taxon>
        <taxon>Nocardia</taxon>
    </lineage>
</organism>
<dbReference type="PANTHER" id="PTHR38730">
    <property type="entry name" value="SLL7028 PROTEIN"/>
    <property type="match status" value="1"/>
</dbReference>
<dbReference type="InterPro" id="IPR018698">
    <property type="entry name" value="VWA-like_dom"/>
</dbReference>
<comment type="caution">
    <text evidence="3">The sequence shown here is derived from an EMBL/GenBank/DDBJ whole genome shotgun (WGS) entry which is preliminary data.</text>
</comment>
<dbReference type="RefSeq" id="WP_067504535.1">
    <property type="nucleotide sequence ID" value="NZ_QNRE01000001.1"/>
</dbReference>
<protein>
    <submittedName>
        <fullName evidence="3">Putative metal-dependent peptidase</fullName>
    </submittedName>
</protein>
<feature type="domain" description="Putative metallopeptidase" evidence="2">
    <location>
        <begin position="225"/>
        <end position="459"/>
    </location>
</feature>
<dbReference type="Pfam" id="PF13203">
    <property type="entry name" value="DUF2201_N"/>
    <property type="match status" value="1"/>
</dbReference>
<dbReference type="PANTHER" id="PTHR38730:SF1">
    <property type="entry name" value="SLL7028 PROTEIN"/>
    <property type="match status" value="1"/>
</dbReference>
<dbReference type="OrthoDB" id="9761650at2"/>
<feature type="domain" description="VWA-like" evidence="1">
    <location>
        <begin position="483"/>
        <end position="573"/>
    </location>
</feature>